<protein>
    <submittedName>
        <fullName evidence="2">Uncharacterized protein</fullName>
    </submittedName>
</protein>
<keyword evidence="1" id="KW-0472">Membrane</keyword>
<dbReference type="EMBL" id="JAKELL010000035">
    <property type="protein sequence ID" value="KAH8989714.1"/>
    <property type="molecule type" value="Genomic_DNA"/>
</dbReference>
<proteinExistence type="predicted"/>
<keyword evidence="1" id="KW-0812">Transmembrane</keyword>
<accession>A0AAD4LFG8</accession>
<evidence type="ECO:0000313" key="2">
    <source>
        <dbReference type="EMBL" id="KAH8989714.1"/>
    </source>
</evidence>
<keyword evidence="3" id="KW-1185">Reference proteome</keyword>
<keyword evidence="1" id="KW-1133">Transmembrane helix</keyword>
<feature type="transmembrane region" description="Helical" evidence="1">
    <location>
        <begin position="6"/>
        <end position="24"/>
    </location>
</feature>
<evidence type="ECO:0000313" key="3">
    <source>
        <dbReference type="Proteomes" id="UP001201163"/>
    </source>
</evidence>
<gene>
    <name evidence="2" type="ORF">EDB92DRAFT_1867306</name>
</gene>
<evidence type="ECO:0000256" key="1">
    <source>
        <dbReference type="SAM" id="Phobius"/>
    </source>
</evidence>
<reference evidence="2" key="1">
    <citation type="submission" date="2022-01" db="EMBL/GenBank/DDBJ databases">
        <title>Comparative genomics reveals a dynamic genome evolution in the ectomycorrhizal milk-cap (Lactarius) mushrooms.</title>
        <authorList>
            <consortium name="DOE Joint Genome Institute"/>
            <person name="Lebreton A."/>
            <person name="Tang N."/>
            <person name="Kuo A."/>
            <person name="LaButti K."/>
            <person name="Drula E."/>
            <person name="Barry K."/>
            <person name="Clum A."/>
            <person name="Lipzen A."/>
            <person name="Mousain D."/>
            <person name="Ng V."/>
            <person name="Wang R."/>
            <person name="Wang X."/>
            <person name="Dai Y."/>
            <person name="Henrissat B."/>
            <person name="Grigoriev I.V."/>
            <person name="Guerin-Laguette A."/>
            <person name="Yu F."/>
            <person name="Martin F.M."/>
        </authorList>
    </citation>
    <scope>NUCLEOTIDE SEQUENCE</scope>
    <source>
        <strain evidence="2">QP</strain>
    </source>
</reference>
<name>A0AAD4LFG8_9AGAM</name>
<dbReference type="Proteomes" id="UP001201163">
    <property type="component" value="Unassembled WGS sequence"/>
</dbReference>
<comment type="caution">
    <text evidence="2">The sequence shown here is derived from an EMBL/GenBank/DDBJ whole genome shotgun (WGS) entry which is preliminary data.</text>
</comment>
<organism evidence="2 3">
    <name type="scientific">Lactarius akahatsu</name>
    <dbReference type="NCBI Taxonomy" id="416441"/>
    <lineage>
        <taxon>Eukaryota</taxon>
        <taxon>Fungi</taxon>
        <taxon>Dikarya</taxon>
        <taxon>Basidiomycota</taxon>
        <taxon>Agaricomycotina</taxon>
        <taxon>Agaricomycetes</taxon>
        <taxon>Russulales</taxon>
        <taxon>Russulaceae</taxon>
        <taxon>Lactarius</taxon>
    </lineage>
</organism>
<sequence length="70" mass="7548">MSSSSVMISATFSSMTSVVLYVFAPTFSGAAGRSATLSLRTPHTFNVQHRVDPRAASLHTCQVNVQSQTW</sequence>
<dbReference type="AlphaFoldDB" id="A0AAD4LFG8"/>